<dbReference type="AlphaFoldDB" id="A0A402AGR8"/>
<evidence type="ECO:0000313" key="2">
    <source>
        <dbReference type="Proteomes" id="UP000287188"/>
    </source>
</evidence>
<dbReference type="EMBL" id="BIFS01000001">
    <property type="protein sequence ID" value="GCE18300.1"/>
    <property type="molecule type" value="Genomic_DNA"/>
</dbReference>
<proteinExistence type="predicted"/>
<dbReference type="Proteomes" id="UP000287188">
    <property type="component" value="Unassembled WGS sequence"/>
</dbReference>
<keyword evidence="2" id="KW-1185">Reference proteome</keyword>
<evidence type="ECO:0000313" key="1">
    <source>
        <dbReference type="EMBL" id="GCE18300.1"/>
    </source>
</evidence>
<name>A0A402AGR8_9CHLR</name>
<accession>A0A402AGR8</accession>
<sequence length="113" mass="12225">MPIGEDFFSVEGIPPIGDVPIGEDFFSVEGMLPIGEDFFSVEGMLPIEDMLISGVRSIRPHPRSTTRISNMLTMPILPMRLNSIAIPQSAIPSMTVPIFNGLCIIIAPGRLAS</sequence>
<comment type="caution">
    <text evidence="1">The sequence shown here is derived from an EMBL/GenBank/DDBJ whole genome shotgun (WGS) entry which is preliminary data.</text>
</comment>
<reference evidence="2" key="1">
    <citation type="submission" date="2018-12" db="EMBL/GenBank/DDBJ databases">
        <title>Tengunoibacter tsumagoiensis gen. nov., sp. nov., Dictyobacter kobayashii sp. nov., D. alpinus sp. nov., and D. joshuensis sp. nov. and description of Dictyobacteraceae fam. nov. within the order Ktedonobacterales isolated from Tengu-no-mugimeshi.</title>
        <authorList>
            <person name="Wang C.M."/>
            <person name="Zheng Y."/>
            <person name="Sakai Y."/>
            <person name="Toyoda A."/>
            <person name="Minakuchi Y."/>
            <person name="Abe K."/>
            <person name="Yokota A."/>
            <person name="Yabe S."/>
        </authorList>
    </citation>
    <scope>NUCLEOTIDE SEQUENCE [LARGE SCALE GENOMIC DNA]</scope>
    <source>
        <strain evidence="2">Uno11</strain>
    </source>
</reference>
<organism evidence="1 2">
    <name type="scientific">Dictyobacter kobayashii</name>
    <dbReference type="NCBI Taxonomy" id="2014872"/>
    <lineage>
        <taxon>Bacteria</taxon>
        <taxon>Bacillati</taxon>
        <taxon>Chloroflexota</taxon>
        <taxon>Ktedonobacteria</taxon>
        <taxon>Ktedonobacterales</taxon>
        <taxon>Dictyobacteraceae</taxon>
        <taxon>Dictyobacter</taxon>
    </lineage>
</organism>
<protein>
    <submittedName>
        <fullName evidence="1">Uncharacterized protein</fullName>
    </submittedName>
</protein>
<gene>
    <name evidence="1" type="ORF">KDK_21000</name>
</gene>